<dbReference type="PRINTS" id="PR00727">
    <property type="entry name" value="LEADERPTASE"/>
</dbReference>
<evidence type="ECO:0000313" key="5">
    <source>
        <dbReference type="EMBL" id="BCJ69659.1"/>
    </source>
</evidence>
<dbReference type="AlphaFoldDB" id="A0A810NC48"/>
<dbReference type="EMBL" id="AP023359">
    <property type="protein sequence ID" value="BCJ69659.1"/>
    <property type="molecule type" value="Genomic_DNA"/>
</dbReference>
<dbReference type="GO" id="GO:0009003">
    <property type="term" value="F:signal peptidase activity"/>
    <property type="evidence" value="ECO:0007669"/>
    <property type="project" value="UniProtKB-EC"/>
</dbReference>
<comment type="catalytic activity">
    <reaction evidence="3">
        <text>Cleavage of hydrophobic, N-terminal signal or leader sequences from secreted and periplasmic proteins.</text>
        <dbReference type="EC" id="3.4.21.89"/>
    </reaction>
</comment>
<evidence type="ECO:0000256" key="3">
    <source>
        <dbReference type="RuleBase" id="RU362042"/>
    </source>
</evidence>
<proteinExistence type="inferred from homology"/>
<protein>
    <recommendedName>
        <fullName evidence="3">Signal peptidase I</fullName>
        <ecNumber evidence="3">3.4.21.89</ecNumber>
    </recommendedName>
</protein>
<feature type="transmembrane region" description="Helical" evidence="3">
    <location>
        <begin position="79"/>
        <end position="104"/>
    </location>
</feature>
<dbReference type="KEGG" id="pry:Prubr_66800"/>
<dbReference type="Gene3D" id="2.10.109.10">
    <property type="entry name" value="Umud Fragment, subunit A"/>
    <property type="match status" value="1"/>
</dbReference>
<dbReference type="InterPro" id="IPR036286">
    <property type="entry name" value="LexA/Signal_pep-like_sf"/>
</dbReference>
<dbReference type="Pfam" id="PF10502">
    <property type="entry name" value="Peptidase_S26"/>
    <property type="match status" value="1"/>
</dbReference>
<reference evidence="5" key="1">
    <citation type="submission" date="2020-08" db="EMBL/GenBank/DDBJ databases">
        <title>Whole genome shotgun sequence of Polymorphospora rubra NBRC 101157.</title>
        <authorList>
            <person name="Komaki H."/>
            <person name="Tamura T."/>
        </authorList>
    </citation>
    <scope>NUCLEOTIDE SEQUENCE</scope>
    <source>
        <strain evidence="5">NBRC 101157</strain>
    </source>
</reference>
<keyword evidence="3" id="KW-0378">Hydrolase</keyword>
<dbReference type="GO" id="GO:0006465">
    <property type="term" value="P:signal peptide processing"/>
    <property type="evidence" value="ECO:0007669"/>
    <property type="project" value="InterPro"/>
</dbReference>
<dbReference type="GO" id="GO:0005886">
    <property type="term" value="C:plasma membrane"/>
    <property type="evidence" value="ECO:0007669"/>
    <property type="project" value="UniProtKB-SubCell"/>
</dbReference>
<name>A0A810NC48_9ACTN</name>
<dbReference type="RefSeq" id="WP_212819081.1">
    <property type="nucleotide sequence ID" value="NZ_AP023359.1"/>
</dbReference>
<dbReference type="NCBIfam" id="TIGR02227">
    <property type="entry name" value="sigpep_I_bact"/>
    <property type="match status" value="1"/>
</dbReference>
<dbReference type="GO" id="GO:0004252">
    <property type="term" value="F:serine-type endopeptidase activity"/>
    <property type="evidence" value="ECO:0007669"/>
    <property type="project" value="InterPro"/>
</dbReference>
<dbReference type="InterPro" id="IPR000223">
    <property type="entry name" value="Pept_S26A_signal_pept_1"/>
</dbReference>
<keyword evidence="3" id="KW-1133">Transmembrane helix</keyword>
<dbReference type="SUPFAM" id="SSF51306">
    <property type="entry name" value="LexA/Signal peptidase"/>
    <property type="match status" value="1"/>
</dbReference>
<evidence type="ECO:0000256" key="1">
    <source>
        <dbReference type="ARBA" id="ARBA00004401"/>
    </source>
</evidence>
<evidence type="ECO:0000313" key="6">
    <source>
        <dbReference type="Proteomes" id="UP000680866"/>
    </source>
</evidence>
<comment type="similarity">
    <text evidence="2 3">Belongs to the peptidase S26 family.</text>
</comment>
<keyword evidence="6" id="KW-1185">Reference proteome</keyword>
<evidence type="ECO:0000259" key="4">
    <source>
        <dbReference type="Pfam" id="PF10502"/>
    </source>
</evidence>
<organism evidence="5 6">
    <name type="scientific">Polymorphospora rubra</name>
    <dbReference type="NCBI Taxonomy" id="338584"/>
    <lineage>
        <taxon>Bacteria</taxon>
        <taxon>Bacillati</taxon>
        <taxon>Actinomycetota</taxon>
        <taxon>Actinomycetes</taxon>
        <taxon>Micromonosporales</taxon>
        <taxon>Micromonosporaceae</taxon>
        <taxon>Polymorphospora</taxon>
    </lineage>
</organism>
<keyword evidence="3" id="KW-0645">Protease</keyword>
<dbReference type="CDD" id="cd06530">
    <property type="entry name" value="S26_SPase_I"/>
    <property type="match status" value="1"/>
</dbReference>
<accession>A0A810NC48</accession>
<keyword evidence="3" id="KW-0472">Membrane</keyword>
<gene>
    <name evidence="5" type="ORF">Prubr_66800</name>
</gene>
<comment type="subcellular location">
    <subcellularLocation>
        <location evidence="1">Cell membrane</location>
        <topology evidence="1">Single-pass type II membrane protein</topology>
    </subcellularLocation>
    <subcellularLocation>
        <location evidence="3">Membrane</location>
        <topology evidence="3">Single-pass type II membrane protein</topology>
    </subcellularLocation>
</comment>
<sequence length="233" mass="25589">MNAAWAERRIRRAALALLTRAVRGRDGHGAEWGEAMLREFPETRGAWEAVRWTASGLRVVLRERRGRGQRARRPLSRRVIAAALTATVAGVLINQFVLGLVPVVSTSMEPSLRVSDRVLVDRLGFRLSRLDYGDVVLFRQPGEVTALQRVVGLPGDLLSCAGGRLHRNGAPAEERYLRAGAESATDCEPVTVPKDTVYVMGDDRAISRDSRAYGPVPDSDVTGRVVTRLWPLG</sequence>
<dbReference type="EC" id="3.4.21.89" evidence="3"/>
<feature type="domain" description="Peptidase S26" evidence="4">
    <location>
        <begin position="77"/>
        <end position="230"/>
    </location>
</feature>
<evidence type="ECO:0000256" key="2">
    <source>
        <dbReference type="ARBA" id="ARBA00009370"/>
    </source>
</evidence>
<dbReference type="PANTHER" id="PTHR43390">
    <property type="entry name" value="SIGNAL PEPTIDASE I"/>
    <property type="match status" value="1"/>
</dbReference>
<dbReference type="Proteomes" id="UP000680866">
    <property type="component" value="Chromosome"/>
</dbReference>
<keyword evidence="3" id="KW-0812">Transmembrane</keyword>
<dbReference type="InterPro" id="IPR019533">
    <property type="entry name" value="Peptidase_S26"/>
</dbReference>
<dbReference type="PANTHER" id="PTHR43390:SF1">
    <property type="entry name" value="CHLOROPLAST PROCESSING PEPTIDASE"/>
    <property type="match status" value="1"/>
</dbReference>